<evidence type="ECO:0000256" key="2">
    <source>
        <dbReference type="SAM" id="MobiDB-lite"/>
    </source>
</evidence>
<comment type="similarity">
    <text evidence="1">Belongs to the protein kinase superfamily. ADCK protein kinase family.</text>
</comment>
<evidence type="ECO:0000256" key="1">
    <source>
        <dbReference type="ARBA" id="ARBA00009670"/>
    </source>
</evidence>
<evidence type="ECO:0000313" key="4">
    <source>
        <dbReference type="Proteomes" id="UP000813463"/>
    </source>
</evidence>
<dbReference type="RefSeq" id="XP_056683151.1">
    <property type="nucleotide sequence ID" value="XM_056827173.1"/>
</dbReference>
<dbReference type="RefSeq" id="XP_056683153.1">
    <property type="nucleotide sequence ID" value="XM_056827175.1"/>
</dbReference>
<feature type="region of interest" description="Disordered" evidence="2">
    <location>
        <begin position="90"/>
        <end position="112"/>
    </location>
</feature>
<evidence type="ECO:0000313" key="6">
    <source>
        <dbReference type="RefSeq" id="XP_056683152.1"/>
    </source>
</evidence>
<dbReference type="PANTHER" id="PTHR10566:SF123">
    <property type="entry name" value="PROTEIN KINASE SUPERFAMILY PROTEIN"/>
    <property type="match status" value="1"/>
</dbReference>
<reference evidence="5 6" key="2">
    <citation type="submission" date="2025-05" db="UniProtKB">
        <authorList>
            <consortium name="RefSeq"/>
        </authorList>
    </citation>
    <scope>IDENTIFICATION</scope>
    <source>
        <tissue evidence="5 6">Leaf</tissue>
    </source>
</reference>
<dbReference type="RefSeq" id="XP_056683152.1">
    <property type="nucleotide sequence ID" value="XM_056827174.1"/>
</dbReference>
<protein>
    <recommendedName>
        <fullName evidence="3">ABC1 atypical kinase-like domain-containing protein</fullName>
    </recommendedName>
</protein>
<proteinExistence type="inferred from homology"/>
<name>A0ABM3QIG5_SPIOL</name>
<dbReference type="Pfam" id="PF03109">
    <property type="entry name" value="ABC1"/>
    <property type="match status" value="1"/>
</dbReference>
<keyword evidence="4" id="KW-1185">Reference proteome</keyword>
<evidence type="ECO:0000259" key="3">
    <source>
        <dbReference type="Pfam" id="PF03109"/>
    </source>
</evidence>
<dbReference type="Proteomes" id="UP000813463">
    <property type="component" value="Chromosome 4"/>
</dbReference>
<organism evidence="4 6">
    <name type="scientific">Spinacia oleracea</name>
    <name type="common">Spinach</name>
    <dbReference type="NCBI Taxonomy" id="3562"/>
    <lineage>
        <taxon>Eukaryota</taxon>
        <taxon>Viridiplantae</taxon>
        <taxon>Streptophyta</taxon>
        <taxon>Embryophyta</taxon>
        <taxon>Tracheophyta</taxon>
        <taxon>Spermatophyta</taxon>
        <taxon>Magnoliopsida</taxon>
        <taxon>eudicotyledons</taxon>
        <taxon>Gunneridae</taxon>
        <taxon>Pentapetalae</taxon>
        <taxon>Caryophyllales</taxon>
        <taxon>Chenopodiaceae</taxon>
        <taxon>Chenopodioideae</taxon>
        <taxon>Anserineae</taxon>
        <taxon>Spinacia</taxon>
    </lineage>
</organism>
<evidence type="ECO:0000313" key="5">
    <source>
        <dbReference type="RefSeq" id="XP_056683151.1"/>
    </source>
</evidence>
<evidence type="ECO:0000313" key="7">
    <source>
        <dbReference type="RefSeq" id="XP_056683153.1"/>
    </source>
</evidence>
<gene>
    <name evidence="5 6 7" type="primary">LOC110779090</name>
</gene>
<dbReference type="PANTHER" id="PTHR10566">
    <property type="entry name" value="CHAPERONE-ACTIVITY OF BC1 COMPLEX CABC1 -RELATED"/>
    <property type="match status" value="1"/>
</dbReference>
<accession>A0ABM3QIG5</accession>
<sequence>MGELDYRLEAANAPRFLEAHSSFPFIRVPKVFPQLTRKKVLTMEWVAGENPNDFVMDLNMIVLHTPRNRQLKRSNTLIWKTLGTMKNNQNVAGHESEGGSDRVITPTTGDESQGIYSEECALC</sequence>
<feature type="domain" description="ABC1 atypical kinase-like" evidence="3">
    <location>
        <begin position="2"/>
        <end position="54"/>
    </location>
</feature>
<reference evidence="4" key="1">
    <citation type="journal article" date="2021" name="Nat. Commun.">
        <title>Genomic analyses provide insights into spinach domestication and the genetic basis of agronomic traits.</title>
        <authorList>
            <person name="Cai X."/>
            <person name="Sun X."/>
            <person name="Xu C."/>
            <person name="Sun H."/>
            <person name="Wang X."/>
            <person name="Ge C."/>
            <person name="Zhang Z."/>
            <person name="Wang Q."/>
            <person name="Fei Z."/>
            <person name="Jiao C."/>
            <person name="Wang Q."/>
        </authorList>
    </citation>
    <scope>NUCLEOTIDE SEQUENCE [LARGE SCALE GENOMIC DNA]</scope>
    <source>
        <strain evidence="4">cv. Varoflay</strain>
    </source>
</reference>
<dbReference type="GeneID" id="110779090"/>
<dbReference type="InterPro" id="IPR004147">
    <property type="entry name" value="ABC1_dom"/>
</dbReference>
<dbReference type="InterPro" id="IPR050154">
    <property type="entry name" value="UbiB_kinase"/>
</dbReference>